<evidence type="ECO:0000256" key="1">
    <source>
        <dbReference type="ARBA" id="ARBA00004651"/>
    </source>
</evidence>
<reference evidence="9 10" key="1">
    <citation type="submission" date="2024-09" db="EMBL/GenBank/DDBJ databases">
        <authorList>
            <person name="Sun Q."/>
            <person name="Mori K."/>
        </authorList>
    </citation>
    <scope>NUCLEOTIDE SEQUENCE [LARGE SCALE GENOMIC DNA]</scope>
    <source>
        <strain evidence="9 10">TBRC 3947</strain>
    </source>
</reference>
<keyword evidence="2 7" id="KW-0813">Transport</keyword>
<feature type="transmembrane region" description="Helical" evidence="7">
    <location>
        <begin position="151"/>
        <end position="171"/>
    </location>
</feature>
<comment type="subcellular location">
    <subcellularLocation>
        <location evidence="1 7">Cell membrane</location>
        <topology evidence="1 7">Multi-pass membrane protein</topology>
    </subcellularLocation>
</comment>
<keyword evidence="10" id="KW-1185">Reference proteome</keyword>
<evidence type="ECO:0000256" key="3">
    <source>
        <dbReference type="ARBA" id="ARBA00022475"/>
    </source>
</evidence>
<feature type="transmembrane region" description="Helical" evidence="7">
    <location>
        <begin position="84"/>
        <end position="106"/>
    </location>
</feature>
<evidence type="ECO:0000313" key="9">
    <source>
        <dbReference type="EMBL" id="MFC0530324.1"/>
    </source>
</evidence>
<dbReference type="CDD" id="cd06261">
    <property type="entry name" value="TM_PBP2"/>
    <property type="match status" value="1"/>
</dbReference>
<dbReference type="RefSeq" id="WP_377253481.1">
    <property type="nucleotide sequence ID" value="NZ_JBHLUH010000042.1"/>
</dbReference>
<evidence type="ECO:0000256" key="5">
    <source>
        <dbReference type="ARBA" id="ARBA00022989"/>
    </source>
</evidence>
<keyword evidence="4 7" id="KW-0812">Transmembrane</keyword>
<dbReference type="SUPFAM" id="SSF161098">
    <property type="entry name" value="MetI-like"/>
    <property type="match status" value="1"/>
</dbReference>
<keyword evidence="5 7" id="KW-1133">Transmembrane helix</keyword>
<feature type="transmembrane region" description="Helical" evidence="7">
    <location>
        <begin position="192"/>
        <end position="217"/>
    </location>
</feature>
<dbReference type="InterPro" id="IPR050901">
    <property type="entry name" value="BP-dep_ABC_trans_perm"/>
</dbReference>
<dbReference type="EMBL" id="JBHLUH010000042">
    <property type="protein sequence ID" value="MFC0530324.1"/>
    <property type="molecule type" value="Genomic_DNA"/>
</dbReference>
<organism evidence="9 10">
    <name type="scientific">Phytohabitans kaempferiae</name>
    <dbReference type="NCBI Taxonomy" id="1620943"/>
    <lineage>
        <taxon>Bacteria</taxon>
        <taxon>Bacillati</taxon>
        <taxon>Actinomycetota</taxon>
        <taxon>Actinomycetes</taxon>
        <taxon>Micromonosporales</taxon>
        <taxon>Micromonosporaceae</taxon>
    </lineage>
</organism>
<evidence type="ECO:0000256" key="4">
    <source>
        <dbReference type="ARBA" id="ARBA00022692"/>
    </source>
</evidence>
<dbReference type="PROSITE" id="PS50928">
    <property type="entry name" value="ABC_TM1"/>
    <property type="match status" value="1"/>
</dbReference>
<proteinExistence type="inferred from homology"/>
<dbReference type="InterPro" id="IPR035906">
    <property type="entry name" value="MetI-like_sf"/>
</dbReference>
<feature type="transmembrane region" description="Helical" evidence="7">
    <location>
        <begin position="250"/>
        <end position="270"/>
    </location>
</feature>
<dbReference type="InterPro" id="IPR000515">
    <property type="entry name" value="MetI-like"/>
</dbReference>
<evidence type="ECO:0000256" key="6">
    <source>
        <dbReference type="ARBA" id="ARBA00023136"/>
    </source>
</evidence>
<keyword evidence="3" id="KW-1003">Cell membrane</keyword>
<dbReference type="PANTHER" id="PTHR32243">
    <property type="entry name" value="MALTOSE TRANSPORT SYSTEM PERMEASE-RELATED"/>
    <property type="match status" value="1"/>
</dbReference>
<dbReference type="PANTHER" id="PTHR32243:SF18">
    <property type="entry name" value="INNER MEMBRANE ABC TRANSPORTER PERMEASE PROTEIN YCJP"/>
    <property type="match status" value="1"/>
</dbReference>
<name>A0ABV6M737_9ACTN</name>
<evidence type="ECO:0000313" key="10">
    <source>
        <dbReference type="Proteomes" id="UP001589867"/>
    </source>
</evidence>
<comment type="caution">
    <text evidence="9">The sequence shown here is derived from an EMBL/GenBank/DDBJ whole genome shotgun (WGS) entry which is preliminary data.</text>
</comment>
<feature type="transmembrane region" description="Helical" evidence="7">
    <location>
        <begin position="12"/>
        <end position="34"/>
    </location>
</feature>
<keyword evidence="6 7" id="KW-0472">Membrane</keyword>
<feature type="domain" description="ABC transmembrane type-1" evidence="8">
    <location>
        <begin position="80"/>
        <end position="271"/>
    </location>
</feature>
<comment type="similarity">
    <text evidence="7">Belongs to the binding-protein-dependent transport system permease family.</text>
</comment>
<gene>
    <name evidence="9" type="ORF">ACFFIA_21915</name>
</gene>
<protein>
    <submittedName>
        <fullName evidence="9">Carbohydrate ABC transporter permease</fullName>
    </submittedName>
</protein>
<dbReference type="Pfam" id="PF00528">
    <property type="entry name" value="BPD_transp_1"/>
    <property type="match status" value="1"/>
</dbReference>
<sequence>MNRRPARRVWRYVFALLMAIWVLGPFYFLLLVAVQSEADALRTPPVWLPKPDFSNFTTILSRAFDSGPAANPSDLIMPGLRNSAIVAVCVALANVVLGSAAGYAFARYRFPGSRTLPLALLGSQMVPAFALLIPFYTVLRNLALTNTLTGVIIADISITLPFTVYLLRAYFAGVPPEVERAARIDGASRWRVFSRVALPLATPGLISAGLFAFMVAWNDFVFAVVLNNQQSGILLQPAIAGLYNVREQSFGLMAAGSLISALPTVVIAVVTQRYLVRGLLSGAGKG</sequence>
<feature type="transmembrane region" description="Helical" evidence="7">
    <location>
        <begin position="118"/>
        <end position="139"/>
    </location>
</feature>
<dbReference type="Proteomes" id="UP001589867">
    <property type="component" value="Unassembled WGS sequence"/>
</dbReference>
<dbReference type="Gene3D" id="1.10.3720.10">
    <property type="entry name" value="MetI-like"/>
    <property type="match status" value="1"/>
</dbReference>
<accession>A0ABV6M737</accession>
<evidence type="ECO:0000256" key="2">
    <source>
        <dbReference type="ARBA" id="ARBA00022448"/>
    </source>
</evidence>
<evidence type="ECO:0000256" key="7">
    <source>
        <dbReference type="RuleBase" id="RU363032"/>
    </source>
</evidence>
<evidence type="ECO:0000259" key="8">
    <source>
        <dbReference type="PROSITE" id="PS50928"/>
    </source>
</evidence>